<evidence type="ECO:0000313" key="11">
    <source>
        <dbReference type="Proteomes" id="UP000827284"/>
    </source>
</evidence>
<dbReference type="CDD" id="cd02662">
    <property type="entry name" value="Peptidase_C19F"/>
    <property type="match status" value="1"/>
</dbReference>
<dbReference type="OrthoDB" id="2020758at2759"/>
<dbReference type="InterPro" id="IPR001394">
    <property type="entry name" value="Peptidase_C19_UCH"/>
</dbReference>
<comment type="similarity">
    <text evidence="2 7">Belongs to the peptidase C19 family.</text>
</comment>
<dbReference type="EC" id="3.4.19.12" evidence="7"/>
<reference evidence="10" key="2">
    <citation type="journal article" date="2022" name="Microbiol. Resour. Announc.">
        <title>Whole-Genome Sequence of Entomortierella parvispora E1425, a Mucoromycotan Fungus Associated with Burkholderiaceae-Related Endosymbiotic Bacteria.</title>
        <authorList>
            <person name="Herlambang A."/>
            <person name="Guo Y."/>
            <person name="Takashima Y."/>
            <person name="Narisawa K."/>
            <person name="Ohta H."/>
            <person name="Nishizawa T."/>
        </authorList>
    </citation>
    <scope>NUCLEOTIDE SEQUENCE</scope>
    <source>
        <strain evidence="10">E1425</strain>
    </source>
</reference>
<evidence type="ECO:0000259" key="9">
    <source>
        <dbReference type="PROSITE" id="PS50235"/>
    </source>
</evidence>
<dbReference type="InterPro" id="IPR018200">
    <property type="entry name" value="USP_CS"/>
</dbReference>
<dbReference type="Gene3D" id="3.90.70.10">
    <property type="entry name" value="Cysteine proteinases"/>
    <property type="match status" value="1"/>
</dbReference>
<sequence>MIQETLEKFLHPPPLATLVLMVSIVFLLPRHHRQKLIALVEHVLAVDLMSLIESLPSLWQVWAMLPSCQSLITNPLTRILLGWEQEDLTPDNGFFSLGIRPVLHEHGNATTATALPDRSKITSRVQLSQLNNAAAQGISLALNGTTKAPTTSSLRYVHGLVNTGNSCFLNSVLQALSALTVLSPYLESLLHRSVDLHLEDDDIQVTEALLDTIEALQQPLASRDSFRPRDLVSALEASRARDPKSSGHRSSIMNREQQDAQELFQMISSALSTEESRIDKLQSTRPLLNIDFLKKLVGLGQHQHQHLVKKMPSNPMNGLLASRLSCMQCGYTEAVRHFTFDNLSLSLPSSHSCNIEDCLRQYINLESLHDVVCRKCSLIATLTRIGNEIKRLDIAPTPNSKLERRRQVSMETDDDESEDNCDVSDSDQSVLDSDDMMPTRLVSSKPLTKSEKAAAKATLENHRELLECAIQSDVERTFPNLKLSKVISRHCTKQVMLAKPPKVLCLHFIRSQYSPYGTVSKNSCHVNFPEYLDLAPFCTSGILLTQPNLPMSISEKDLELLSTKDSPKKNPLAEQPQTQQPVSPKRILYRLQSVVVHYGGHSYGHFIAYRRKPQSMISKVRPVGLGLESTYVERAGSLYDNGGRVEDWFRVSDETVDSVSLDNVLGSNPYMCLYEKVETAEPSAESTETDPNGAKLSFQAVELGLKALLFRDIKASDDPIKKELVPDQSRIDLSSISEQEYLKLFKERPKAMSIHSRMTNANHDEDMSDMESLQSHEDERAWRSFVSSPNSTTPPSPGSGSSDTSANSSSFTSPILKQRPNHKKHHQHSAMPLVNSLRIQSVCTPDLEDSLVGSSESSSPPSPSIPEASSLSMSPTLAAVVSSIDSKPSFNSTISTRSPSATKSTKANHNRSSGHGRKKR</sequence>
<feature type="region of interest" description="Disordered" evidence="8">
    <location>
        <begin position="848"/>
        <end position="920"/>
    </location>
</feature>
<dbReference type="GO" id="GO:0005634">
    <property type="term" value="C:nucleus"/>
    <property type="evidence" value="ECO:0007669"/>
    <property type="project" value="TreeGrafter"/>
</dbReference>
<dbReference type="InterPro" id="IPR050164">
    <property type="entry name" value="Peptidase_C19"/>
</dbReference>
<evidence type="ECO:0000256" key="8">
    <source>
        <dbReference type="SAM" id="MobiDB-lite"/>
    </source>
</evidence>
<protein>
    <recommendedName>
        <fullName evidence="7">Ubiquitin carboxyl-terminal hydrolase</fullName>
        <ecNumber evidence="7">3.4.19.12</ecNumber>
    </recommendedName>
</protein>
<comment type="catalytic activity">
    <reaction evidence="1 7">
        <text>Thiol-dependent hydrolysis of ester, thioester, amide, peptide and isopeptide bonds formed by the C-terminal Gly of ubiquitin (a 76-residue protein attached to proteins as an intracellular targeting signal).</text>
        <dbReference type="EC" id="3.4.19.12"/>
    </reaction>
</comment>
<feature type="compositionally biased region" description="Polar residues" evidence="8">
    <location>
        <begin position="883"/>
        <end position="905"/>
    </location>
</feature>
<dbReference type="GO" id="GO:0005829">
    <property type="term" value="C:cytosol"/>
    <property type="evidence" value="ECO:0007669"/>
    <property type="project" value="TreeGrafter"/>
</dbReference>
<feature type="region of interest" description="Disordered" evidence="8">
    <location>
        <begin position="401"/>
        <end position="438"/>
    </location>
</feature>
<keyword evidence="5 7" id="KW-0378">Hydrolase</keyword>
<feature type="region of interest" description="Disordered" evidence="8">
    <location>
        <begin position="760"/>
        <end position="833"/>
    </location>
</feature>
<organism evidence="10 11">
    <name type="scientific">Entomortierella parvispora</name>
    <dbReference type="NCBI Taxonomy" id="205924"/>
    <lineage>
        <taxon>Eukaryota</taxon>
        <taxon>Fungi</taxon>
        <taxon>Fungi incertae sedis</taxon>
        <taxon>Mucoromycota</taxon>
        <taxon>Mortierellomycotina</taxon>
        <taxon>Mortierellomycetes</taxon>
        <taxon>Mortierellales</taxon>
        <taxon>Mortierellaceae</taxon>
        <taxon>Entomortierella</taxon>
    </lineage>
</organism>
<feature type="domain" description="USP" evidence="9">
    <location>
        <begin position="158"/>
        <end position="677"/>
    </location>
</feature>
<feature type="compositionally biased region" description="Low complexity" evidence="8">
    <location>
        <begin position="798"/>
        <end position="814"/>
    </location>
</feature>
<evidence type="ECO:0000256" key="5">
    <source>
        <dbReference type="ARBA" id="ARBA00022801"/>
    </source>
</evidence>
<keyword evidence="3 7" id="KW-0645">Protease</keyword>
<keyword evidence="11" id="KW-1185">Reference proteome</keyword>
<keyword evidence="4 7" id="KW-0833">Ubl conjugation pathway</keyword>
<dbReference type="PROSITE" id="PS00973">
    <property type="entry name" value="USP_2"/>
    <property type="match status" value="1"/>
</dbReference>
<dbReference type="PANTHER" id="PTHR24006:SF888">
    <property type="entry name" value="UBIQUITIN CARBOXYL-TERMINAL HYDROLASE 30"/>
    <property type="match status" value="1"/>
</dbReference>
<dbReference type="Proteomes" id="UP000827284">
    <property type="component" value="Unassembled WGS sequence"/>
</dbReference>
<feature type="compositionally biased region" description="Basic residues" evidence="8">
    <location>
        <begin position="906"/>
        <end position="920"/>
    </location>
</feature>
<dbReference type="InterPro" id="IPR038765">
    <property type="entry name" value="Papain-like_cys_pep_sf"/>
</dbReference>
<dbReference type="GO" id="GO:0006508">
    <property type="term" value="P:proteolysis"/>
    <property type="evidence" value="ECO:0007669"/>
    <property type="project" value="UniProtKB-KW"/>
</dbReference>
<feature type="compositionally biased region" description="Low complexity" evidence="8">
    <location>
        <begin position="850"/>
        <end position="875"/>
    </location>
</feature>
<evidence type="ECO:0000256" key="3">
    <source>
        <dbReference type="ARBA" id="ARBA00022670"/>
    </source>
</evidence>
<dbReference type="PANTHER" id="PTHR24006">
    <property type="entry name" value="UBIQUITIN CARBOXYL-TERMINAL HYDROLASE"/>
    <property type="match status" value="1"/>
</dbReference>
<evidence type="ECO:0000256" key="6">
    <source>
        <dbReference type="ARBA" id="ARBA00022807"/>
    </source>
</evidence>
<reference evidence="10" key="1">
    <citation type="submission" date="2021-11" db="EMBL/GenBank/DDBJ databases">
        <authorList>
            <person name="Herlambang A."/>
            <person name="Guo Y."/>
            <person name="Takashima Y."/>
            <person name="Nishizawa T."/>
        </authorList>
    </citation>
    <scope>NUCLEOTIDE SEQUENCE</scope>
    <source>
        <strain evidence="10">E1425</strain>
    </source>
</reference>
<dbReference type="Pfam" id="PF00443">
    <property type="entry name" value="UCH"/>
    <property type="match status" value="1"/>
</dbReference>
<accession>A0A9P3HJZ0</accession>
<feature type="compositionally biased region" description="Acidic residues" evidence="8">
    <location>
        <begin position="411"/>
        <end position="425"/>
    </location>
</feature>
<dbReference type="PROSITE" id="PS50235">
    <property type="entry name" value="USP_3"/>
    <property type="match status" value="1"/>
</dbReference>
<dbReference type="EMBL" id="BQFW01000014">
    <property type="protein sequence ID" value="GJJ78042.1"/>
    <property type="molecule type" value="Genomic_DNA"/>
</dbReference>
<evidence type="ECO:0000256" key="7">
    <source>
        <dbReference type="RuleBase" id="RU366025"/>
    </source>
</evidence>
<dbReference type="GO" id="GO:0016579">
    <property type="term" value="P:protein deubiquitination"/>
    <property type="evidence" value="ECO:0007669"/>
    <property type="project" value="InterPro"/>
</dbReference>
<dbReference type="PROSITE" id="PS00972">
    <property type="entry name" value="USP_1"/>
    <property type="match status" value="1"/>
</dbReference>
<evidence type="ECO:0000256" key="1">
    <source>
        <dbReference type="ARBA" id="ARBA00000707"/>
    </source>
</evidence>
<evidence type="ECO:0000313" key="10">
    <source>
        <dbReference type="EMBL" id="GJJ78042.1"/>
    </source>
</evidence>
<dbReference type="InterPro" id="IPR028889">
    <property type="entry name" value="USP"/>
</dbReference>
<dbReference type="SUPFAM" id="SSF54001">
    <property type="entry name" value="Cysteine proteinases"/>
    <property type="match status" value="1"/>
</dbReference>
<dbReference type="GO" id="GO:0004843">
    <property type="term" value="F:cysteine-type deubiquitinase activity"/>
    <property type="evidence" value="ECO:0007669"/>
    <property type="project" value="UniProtKB-UniRule"/>
</dbReference>
<proteinExistence type="inferred from homology"/>
<gene>
    <name evidence="10" type="ORF">EMPS_10401</name>
</gene>
<name>A0A9P3HJZ0_9FUNG</name>
<comment type="caution">
    <text evidence="10">The sequence shown here is derived from an EMBL/GenBank/DDBJ whole genome shotgun (WGS) entry which is preliminary data.</text>
</comment>
<evidence type="ECO:0000256" key="2">
    <source>
        <dbReference type="ARBA" id="ARBA00009085"/>
    </source>
</evidence>
<feature type="compositionally biased region" description="Basic residues" evidence="8">
    <location>
        <begin position="819"/>
        <end position="828"/>
    </location>
</feature>
<evidence type="ECO:0000256" key="4">
    <source>
        <dbReference type="ARBA" id="ARBA00022786"/>
    </source>
</evidence>
<feature type="region of interest" description="Disordered" evidence="8">
    <location>
        <begin position="234"/>
        <end position="255"/>
    </location>
</feature>
<dbReference type="AlphaFoldDB" id="A0A9P3HJZ0"/>
<keyword evidence="6 7" id="KW-0788">Thiol protease</keyword>